<protein>
    <recommendedName>
        <fullName evidence="2">Glycosyltransferase 2-like domain-containing protein</fullName>
    </recommendedName>
</protein>
<evidence type="ECO:0008006" key="2">
    <source>
        <dbReference type="Google" id="ProtNLM"/>
    </source>
</evidence>
<dbReference type="EMBL" id="UINC01006073">
    <property type="protein sequence ID" value="SVA25302.1"/>
    <property type="molecule type" value="Genomic_DNA"/>
</dbReference>
<dbReference type="AlphaFoldDB" id="A0A381UAQ0"/>
<gene>
    <name evidence="1" type="ORF">METZ01_LOCUS78156</name>
</gene>
<name>A0A381UAQ0_9ZZZZ</name>
<sequence>MKIPVTELDIVFISYDEPNGDKNFADLQSKCPWAKRSHGVFGSDAAHKAAAKLSETDRFVGVDGDNIVDPDFFNIEIDTDIIKEDWVISWSGKNDVNGLVYGNGGLKCWPKHVVENMRTHEASNILGSPKSLIEFCWDVHYVQMNNIYSYVQNNATPYQAYRAGFREGVKMSLDEGSVVKNKPLILLHEKNLKRLLVWMTVGADSLNGWWAIYGARLGCWMTNATDWDYTLVRDFKWHTEFWETTVWPKFENDIGNKKLLEEIFDLGDKIRNDLRLPVAEMDVQNSKFFKEVYVCPTRTAPLIREDQIEYEVFK</sequence>
<proteinExistence type="predicted"/>
<evidence type="ECO:0000313" key="1">
    <source>
        <dbReference type="EMBL" id="SVA25302.1"/>
    </source>
</evidence>
<reference evidence="1" key="1">
    <citation type="submission" date="2018-05" db="EMBL/GenBank/DDBJ databases">
        <authorList>
            <person name="Lanie J.A."/>
            <person name="Ng W.-L."/>
            <person name="Kazmierczak K.M."/>
            <person name="Andrzejewski T.M."/>
            <person name="Davidsen T.M."/>
            <person name="Wayne K.J."/>
            <person name="Tettelin H."/>
            <person name="Glass J.I."/>
            <person name="Rusch D."/>
            <person name="Podicherti R."/>
            <person name="Tsui H.-C.T."/>
            <person name="Winkler M.E."/>
        </authorList>
    </citation>
    <scope>NUCLEOTIDE SEQUENCE</scope>
</reference>
<organism evidence="1">
    <name type="scientific">marine metagenome</name>
    <dbReference type="NCBI Taxonomy" id="408172"/>
    <lineage>
        <taxon>unclassified sequences</taxon>
        <taxon>metagenomes</taxon>
        <taxon>ecological metagenomes</taxon>
    </lineage>
</organism>
<accession>A0A381UAQ0</accession>